<dbReference type="InterPro" id="IPR019438">
    <property type="entry name" value="Q_salvage"/>
</dbReference>
<comment type="catalytic activity">
    <reaction evidence="5 6">
        <text>queuosine 5'-phosphate + H2O = queuine + D-ribose 5-phosphate</text>
        <dbReference type="Rhea" id="RHEA:75387"/>
        <dbReference type="ChEBI" id="CHEBI:15377"/>
        <dbReference type="ChEBI" id="CHEBI:17433"/>
        <dbReference type="ChEBI" id="CHEBI:78346"/>
        <dbReference type="ChEBI" id="CHEBI:194371"/>
    </reaction>
    <physiologicalReaction direction="left-to-right" evidence="5 6">
        <dbReference type="Rhea" id="RHEA:75388"/>
    </physiologicalReaction>
</comment>
<sequence>MLHACALVRESTARVADRPGCKVTIDDAAIARVVSRMSNDVVASLLGPRRFDADGVHFNDPHDPELTARYILCVDAINFCFWPDHEAIRDAKAQRDKWAKYPVTAQYLVKQDGFDNDGEFKVPVRTEHEEGPNALLFQGMEYEHVAGGLRKALVADRRALDAERLTRVDGPKLREMLGWPRPLPLEDERARLLREVGRGLIDHFGGSAARLITAANGRADVLVDLVVRIFGGFRDVAIDPRDGSQVFLYKRAQIFVGDLWGRFNGRGLGRFDESIKELTMFADYRVPVVLRNMGILRYEPNLARKVDQHNFSTADIVAAGSAEEVDVRACTVQAVERMRRALEERIEKEPELNPTIPGEVDEKFVTSVALDWFLWTEGERQRDDAGAGKHHRTLTVFY</sequence>
<protein>
    <recommendedName>
        <fullName evidence="3 6">Queuosine 5'-phosphate N-glycosylase/hydrolase</fullName>
        <ecNumber evidence="6">3.2.2.-</ecNumber>
    </recommendedName>
    <alternativeName>
        <fullName evidence="4 6">Queuosine-nucleotide N-glycosylase/hydrolase</fullName>
    </alternativeName>
</protein>
<evidence type="ECO:0000313" key="7">
    <source>
        <dbReference type="EMBL" id="CAD8516696.1"/>
    </source>
</evidence>
<dbReference type="GO" id="GO:0016787">
    <property type="term" value="F:hydrolase activity"/>
    <property type="evidence" value="ECO:0007669"/>
    <property type="project" value="UniProtKB-KW"/>
</dbReference>
<dbReference type="AlphaFoldDB" id="A0A7S0NIU5"/>
<dbReference type="Pfam" id="PF10343">
    <property type="entry name" value="Q_salvage"/>
    <property type="match status" value="1"/>
</dbReference>
<gene>
    <name evidence="7" type="ORF">MCOM1403_LOCUS4122</name>
</gene>
<evidence type="ECO:0000256" key="3">
    <source>
        <dbReference type="ARBA" id="ARBA00035306"/>
    </source>
</evidence>
<proteinExistence type="inferred from homology"/>
<name>A0A7S0NIU5_MICPS</name>
<reference evidence="7" key="1">
    <citation type="submission" date="2021-01" db="EMBL/GenBank/DDBJ databases">
        <authorList>
            <person name="Corre E."/>
            <person name="Pelletier E."/>
            <person name="Niang G."/>
            <person name="Scheremetjew M."/>
            <person name="Finn R."/>
            <person name="Kale V."/>
            <person name="Holt S."/>
            <person name="Cochrane G."/>
            <person name="Meng A."/>
            <person name="Brown T."/>
            <person name="Cohen L."/>
        </authorList>
    </citation>
    <scope>NUCLEOTIDE SEQUENCE</scope>
    <source>
        <strain evidence="7">CCMP1723</strain>
    </source>
</reference>
<dbReference type="EC" id="3.2.2.-" evidence="6"/>
<evidence type="ECO:0000256" key="5">
    <source>
        <dbReference type="ARBA" id="ARBA00048204"/>
    </source>
</evidence>
<keyword evidence="1 6" id="KW-0378">Hydrolase</keyword>
<comment type="function">
    <text evidence="6">Catalyzes the hydrolysis of queuosine 5'-phosphate, releasing the nucleobase queuine (q). Is required for salvage of queuine from exogenous queuosine (Q) that is imported and then converted to queuosine 5'-phosphate intracellularly.</text>
</comment>
<dbReference type="PANTHER" id="PTHR21314:SF0">
    <property type="entry name" value="QUEUOSINE 5'-PHOSPHATE N-GLYCOSYLASE_HYDROLASE"/>
    <property type="match status" value="1"/>
</dbReference>
<evidence type="ECO:0000256" key="2">
    <source>
        <dbReference type="ARBA" id="ARBA00035119"/>
    </source>
</evidence>
<dbReference type="EMBL" id="HBEQ01005221">
    <property type="protein sequence ID" value="CAD8516696.1"/>
    <property type="molecule type" value="Transcribed_RNA"/>
</dbReference>
<evidence type="ECO:0000256" key="6">
    <source>
        <dbReference type="RuleBase" id="RU365002"/>
    </source>
</evidence>
<accession>A0A7S0NIU5</accession>
<comment type="similarity">
    <text evidence="2 6">Belongs to the QNG1 protein family.</text>
</comment>
<dbReference type="GO" id="GO:0006400">
    <property type="term" value="P:tRNA modification"/>
    <property type="evidence" value="ECO:0007669"/>
    <property type="project" value="TreeGrafter"/>
</dbReference>
<evidence type="ECO:0000256" key="1">
    <source>
        <dbReference type="ARBA" id="ARBA00022801"/>
    </source>
</evidence>
<organism evidence="7">
    <name type="scientific">Micromonas pusilla</name>
    <name type="common">Picoplanktonic green alga</name>
    <name type="synonym">Chromulina pusilla</name>
    <dbReference type="NCBI Taxonomy" id="38833"/>
    <lineage>
        <taxon>Eukaryota</taxon>
        <taxon>Viridiplantae</taxon>
        <taxon>Chlorophyta</taxon>
        <taxon>Mamiellophyceae</taxon>
        <taxon>Mamiellales</taxon>
        <taxon>Mamiellaceae</taxon>
        <taxon>Micromonas</taxon>
    </lineage>
</organism>
<dbReference type="PANTHER" id="PTHR21314">
    <property type="entry name" value="QUEUOSINE 5'-PHOSPHATE N-GLYCOSYLASE_HYDROLASE-RELATED"/>
    <property type="match status" value="1"/>
</dbReference>
<evidence type="ECO:0000256" key="4">
    <source>
        <dbReference type="ARBA" id="ARBA00035393"/>
    </source>
</evidence>